<proteinExistence type="predicted"/>
<sequence length="89" mass="10515">MTWSLPKTCFSCQHYKQIGFKEDELAPTKDRWGFDSPAKKQRYGMCDKKGCHVFWNERPCPSYAKELDVTTHECKPRDRALQSHQDTLF</sequence>
<evidence type="ECO:0000313" key="1">
    <source>
        <dbReference type="EMBL" id="CAH0531252.1"/>
    </source>
</evidence>
<keyword evidence="2" id="KW-1185">Reference proteome</keyword>
<dbReference type="Proteomes" id="UP000838160">
    <property type="component" value="Unassembled WGS sequence"/>
</dbReference>
<accession>A0ABM8ZQ21</accession>
<comment type="caution">
    <text evidence="1">The sequence shown here is derived from an EMBL/GenBank/DDBJ whole genome shotgun (WGS) entry which is preliminary data.</text>
</comment>
<name>A0ABM8ZQ21_9VIBR</name>
<organism evidence="1 2">
    <name type="scientific">Vibrio hippocampi</name>
    <dbReference type="NCBI Taxonomy" id="654686"/>
    <lineage>
        <taxon>Bacteria</taxon>
        <taxon>Pseudomonadati</taxon>
        <taxon>Pseudomonadota</taxon>
        <taxon>Gammaproteobacteria</taxon>
        <taxon>Vibrionales</taxon>
        <taxon>Vibrionaceae</taxon>
        <taxon>Vibrio</taxon>
    </lineage>
</organism>
<gene>
    <name evidence="1" type="ORF">VHP8226_04189</name>
</gene>
<dbReference type="EMBL" id="CAKLCM010000005">
    <property type="protein sequence ID" value="CAH0531252.1"/>
    <property type="molecule type" value="Genomic_DNA"/>
</dbReference>
<reference evidence="1" key="1">
    <citation type="submission" date="2021-12" db="EMBL/GenBank/DDBJ databases">
        <authorList>
            <person name="Rodrigo-Torres L."/>
            <person name="Arahal R. D."/>
            <person name="Lucena T."/>
        </authorList>
    </citation>
    <scope>NUCLEOTIDE SEQUENCE</scope>
    <source>
        <strain evidence="1">CECT 8226</strain>
    </source>
</reference>
<evidence type="ECO:0000313" key="2">
    <source>
        <dbReference type="Proteomes" id="UP000838160"/>
    </source>
</evidence>
<protein>
    <submittedName>
        <fullName evidence="1">Uncharacterized protein</fullName>
    </submittedName>
</protein>